<name>A0A834JCD4_VESVU</name>
<reference evidence="1" key="1">
    <citation type="journal article" date="2020" name="G3 (Bethesda)">
        <title>High-Quality Assemblies for Three Invasive Social Wasps from the &lt;i&gt;Vespula&lt;/i&gt; Genus.</title>
        <authorList>
            <person name="Harrop T.W.R."/>
            <person name="Guhlin J."/>
            <person name="McLaughlin G.M."/>
            <person name="Permina E."/>
            <person name="Stockwell P."/>
            <person name="Gilligan J."/>
            <person name="Le Lec M.F."/>
            <person name="Gruber M.A.M."/>
            <person name="Quinn O."/>
            <person name="Lovegrove M."/>
            <person name="Duncan E.J."/>
            <person name="Remnant E.J."/>
            <person name="Van Eeckhoven J."/>
            <person name="Graham B."/>
            <person name="Knapp R.A."/>
            <person name="Langford K.W."/>
            <person name="Kronenberg Z."/>
            <person name="Press M.O."/>
            <person name="Eacker S.M."/>
            <person name="Wilson-Rankin E.E."/>
            <person name="Purcell J."/>
            <person name="Lester P.J."/>
            <person name="Dearden P.K."/>
        </authorList>
    </citation>
    <scope>NUCLEOTIDE SEQUENCE</scope>
    <source>
        <strain evidence="1">Marl-1</strain>
    </source>
</reference>
<accession>A0A834JCD4</accession>
<comment type="caution">
    <text evidence="1">The sequence shown here is derived from an EMBL/GenBank/DDBJ whole genome shotgun (WGS) entry which is preliminary data.</text>
</comment>
<dbReference type="GO" id="GO:0008255">
    <property type="term" value="F:ecdysis-triggering hormone activity"/>
    <property type="evidence" value="ECO:0007669"/>
    <property type="project" value="InterPro"/>
</dbReference>
<dbReference type="InterPro" id="IPR006825">
    <property type="entry name" value="Eclosion"/>
</dbReference>
<dbReference type="AlphaFoldDB" id="A0A834JCD4"/>
<sequence>MNEVSGFVVRPYKRKESAMNSSLRLILLIALTVTLLGMVLAQSKDWFGVCIRNCAQCKRMFGPWFAGERCANACIKFKGKLTPDCVDADSIAPFLKKADEDD</sequence>
<evidence type="ECO:0000313" key="2">
    <source>
        <dbReference type="Proteomes" id="UP000614350"/>
    </source>
</evidence>
<dbReference type="EMBL" id="JACSEA010000015">
    <property type="protein sequence ID" value="KAF7385046.1"/>
    <property type="molecule type" value="Genomic_DNA"/>
</dbReference>
<gene>
    <name evidence="1" type="ORF">HZH66_012132</name>
</gene>
<evidence type="ECO:0000313" key="1">
    <source>
        <dbReference type="EMBL" id="KAF7385046.1"/>
    </source>
</evidence>
<organism evidence="1 2">
    <name type="scientific">Vespula vulgaris</name>
    <name type="common">Yellow jacket</name>
    <name type="synonym">Wasp</name>
    <dbReference type="NCBI Taxonomy" id="7454"/>
    <lineage>
        <taxon>Eukaryota</taxon>
        <taxon>Metazoa</taxon>
        <taxon>Ecdysozoa</taxon>
        <taxon>Arthropoda</taxon>
        <taxon>Hexapoda</taxon>
        <taxon>Insecta</taxon>
        <taxon>Pterygota</taxon>
        <taxon>Neoptera</taxon>
        <taxon>Endopterygota</taxon>
        <taxon>Hymenoptera</taxon>
        <taxon>Apocrita</taxon>
        <taxon>Aculeata</taxon>
        <taxon>Vespoidea</taxon>
        <taxon>Vespidae</taxon>
        <taxon>Vespinae</taxon>
        <taxon>Vespula</taxon>
    </lineage>
</organism>
<keyword evidence="2" id="KW-1185">Reference proteome</keyword>
<dbReference type="GO" id="GO:0007218">
    <property type="term" value="P:neuropeptide signaling pathway"/>
    <property type="evidence" value="ECO:0007669"/>
    <property type="project" value="InterPro"/>
</dbReference>
<proteinExistence type="predicted"/>
<dbReference type="GO" id="GO:0018990">
    <property type="term" value="P:ecdysis, chitin-based cuticle"/>
    <property type="evidence" value="ECO:0007669"/>
    <property type="project" value="InterPro"/>
</dbReference>
<dbReference type="Proteomes" id="UP000614350">
    <property type="component" value="Unassembled WGS sequence"/>
</dbReference>
<dbReference type="Pfam" id="PF04736">
    <property type="entry name" value="Eclosion"/>
    <property type="match status" value="1"/>
</dbReference>
<protein>
    <recommendedName>
        <fullName evidence="3">Eclosion hormone</fullName>
    </recommendedName>
</protein>
<evidence type="ECO:0008006" key="3">
    <source>
        <dbReference type="Google" id="ProtNLM"/>
    </source>
</evidence>